<keyword evidence="3" id="KW-0645">Protease</keyword>
<reference evidence="3" key="2">
    <citation type="submission" date="2021-04" db="EMBL/GenBank/DDBJ databases">
        <authorList>
            <person name="Gilroy R."/>
        </authorList>
    </citation>
    <scope>NUCLEOTIDE SEQUENCE</scope>
    <source>
        <strain evidence="3">CHK191-13928</strain>
    </source>
</reference>
<dbReference type="GO" id="GO:0004175">
    <property type="term" value="F:endopeptidase activity"/>
    <property type="evidence" value="ECO:0007669"/>
    <property type="project" value="UniProtKB-ARBA"/>
</dbReference>
<dbReference type="InterPro" id="IPR052710">
    <property type="entry name" value="CAAX_protease"/>
</dbReference>
<dbReference type="Pfam" id="PF02517">
    <property type="entry name" value="Rce1-like"/>
    <property type="match status" value="1"/>
</dbReference>
<feature type="transmembrane region" description="Helical" evidence="1">
    <location>
        <begin position="7"/>
        <end position="29"/>
    </location>
</feature>
<feature type="transmembrane region" description="Helical" evidence="1">
    <location>
        <begin position="112"/>
        <end position="132"/>
    </location>
</feature>
<comment type="caution">
    <text evidence="3">The sequence shown here is derived from an EMBL/GenBank/DDBJ whole genome shotgun (WGS) entry which is preliminary data.</text>
</comment>
<dbReference type="GO" id="GO:0008237">
    <property type="term" value="F:metallopeptidase activity"/>
    <property type="evidence" value="ECO:0007669"/>
    <property type="project" value="UniProtKB-KW"/>
</dbReference>
<feature type="transmembrane region" description="Helical" evidence="1">
    <location>
        <begin position="279"/>
        <end position="299"/>
    </location>
</feature>
<dbReference type="GO" id="GO:0080120">
    <property type="term" value="P:CAAX-box protein maturation"/>
    <property type="evidence" value="ECO:0007669"/>
    <property type="project" value="UniProtKB-ARBA"/>
</dbReference>
<feature type="transmembrane region" description="Helical" evidence="1">
    <location>
        <begin position="67"/>
        <end position="92"/>
    </location>
</feature>
<dbReference type="AlphaFoldDB" id="A0A9D1WVN9"/>
<evidence type="ECO:0000256" key="1">
    <source>
        <dbReference type="SAM" id="Phobius"/>
    </source>
</evidence>
<keyword evidence="1" id="KW-1133">Transmembrane helix</keyword>
<feature type="transmembrane region" description="Helical" evidence="1">
    <location>
        <begin position="35"/>
        <end position="55"/>
    </location>
</feature>
<protein>
    <submittedName>
        <fullName evidence="3">CPBP family intramembrane metalloprotease</fullName>
    </submittedName>
</protein>
<dbReference type="Proteomes" id="UP000886721">
    <property type="component" value="Unassembled WGS sequence"/>
</dbReference>
<dbReference type="InterPro" id="IPR003675">
    <property type="entry name" value="Rce1/LyrA-like_dom"/>
</dbReference>
<keyword evidence="1" id="KW-0812">Transmembrane</keyword>
<evidence type="ECO:0000313" key="3">
    <source>
        <dbReference type="EMBL" id="HIX67696.1"/>
    </source>
</evidence>
<dbReference type="EMBL" id="DXEM01000019">
    <property type="protein sequence ID" value="HIX67696.1"/>
    <property type="molecule type" value="Genomic_DNA"/>
</dbReference>
<keyword evidence="3" id="KW-0482">Metalloprotease</keyword>
<accession>A0A9D1WVN9</accession>
<name>A0A9D1WVN9_9FIRM</name>
<feature type="transmembrane region" description="Helical" evidence="1">
    <location>
        <begin position="153"/>
        <end position="180"/>
    </location>
</feature>
<feature type="transmembrane region" description="Helical" evidence="1">
    <location>
        <begin position="228"/>
        <end position="252"/>
    </location>
</feature>
<dbReference type="PANTHER" id="PTHR36435">
    <property type="entry name" value="SLR1288 PROTEIN"/>
    <property type="match status" value="1"/>
</dbReference>
<feature type="domain" description="CAAX prenyl protease 2/Lysostaphin resistance protein A-like" evidence="2">
    <location>
        <begin position="112"/>
        <end position="198"/>
    </location>
</feature>
<sequence length="302" mass="33620">MNYFKSSGFFCLFFVFIFWFFNIFLAIFIPDSQVITILIYLGLIVVSLAYLTLCRKDIPKTLRLHKVNLWSVFLILILSVVVRPLTGFFSLLGNMFFQDLVSSSITQEVSSGLMIVLVSTALFPGIVEELIFRGIIYSDMRKANPIKGILLSSLFFGIAHMNFLQFCYAFVLGIILGVLLEAADSLFAPMLLHAAFNGTSLILTYLMTLFPSISDAATTGTDIHLTTLIAFLPSAIISLILTVLLIAAIAHLNGRLGYMKTWFSSRIRKTWPKEKAASISYFAAVGICFFFAVFTELLASIA</sequence>
<reference evidence="3" key="1">
    <citation type="journal article" date="2021" name="PeerJ">
        <title>Extensive microbial diversity within the chicken gut microbiome revealed by metagenomics and culture.</title>
        <authorList>
            <person name="Gilroy R."/>
            <person name="Ravi A."/>
            <person name="Getino M."/>
            <person name="Pursley I."/>
            <person name="Horton D.L."/>
            <person name="Alikhan N.F."/>
            <person name="Baker D."/>
            <person name="Gharbi K."/>
            <person name="Hall N."/>
            <person name="Watson M."/>
            <person name="Adriaenssens E.M."/>
            <person name="Foster-Nyarko E."/>
            <person name="Jarju S."/>
            <person name="Secka A."/>
            <person name="Antonio M."/>
            <person name="Oren A."/>
            <person name="Chaudhuri R.R."/>
            <person name="La Ragione R."/>
            <person name="Hildebrand F."/>
            <person name="Pallen M.J."/>
        </authorList>
    </citation>
    <scope>NUCLEOTIDE SEQUENCE</scope>
    <source>
        <strain evidence="3">CHK191-13928</strain>
    </source>
</reference>
<evidence type="ECO:0000313" key="4">
    <source>
        <dbReference type="Proteomes" id="UP000886721"/>
    </source>
</evidence>
<keyword evidence="3" id="KW-0378">Hydrolase</keyword>
<evidence type="ECO:0000259" key="2">
    <source>
        <dbReference type="Pfam" id="PF02517"/>
    </source>
</evidence>
<gene>
    <name evidence="3" type="ORF">H9735_06155</name>
</gene>
<proteinExistence type="predicted"/>
<dbReference type="PANTHER" id="PTHR36435:SF1">
    <property type="entry name" value="CAAX AMINO TERMINAL PROTEASE FAMILY PROTEIN"/>
    <property type="match status" value="1"/>
</dbReference>
<organism evidence="3 4">
    <name type="scientific">Candidatus Anaerostipes excrementavium</name>
    <dbReference type="NCBI Taxonomy" id="2838463"/>
    <lineage>
        <taxon>Bacteria</taxon>
        <taxon>Bacillati</taxon>
        <taxon>Bacillota</taxon>
        <taxon>Clostridia</taxon>
        <taxon>Lachnospirales</taxon>
        <taxon>Lachnospiraceae</taxon>
        <taxon>Anaerostipes</taxon>
    </lineage>
</organism>
<feature type="transmembrane region" description="Helical" evidence="1">
    <location>
        <begin position="186"/>
        <end position="207"/>
    </location>
</feature>
<keyword evidence="1" id="KW-0472">Membrane</keyword>